<dbReference type="KEGG" id="mpz:Marpi_1075"/>
<dbReference type="HOGENOM" id="CLU_000445_92_5_0"/>
<organism evidence="4 5">
    <name type="scientific">Marinitoga piezophila (strain DSM 14283 / JCM 11233 / KA3)</name>
    <dbReference type="NCBI Taxonomy" id="443254"/>
    <lineage>
        <taxon>Bacteria</taxon>
        <taxon>Thermotogati</taxon>
        <taxon>Thermotogota</taxon>
        <taxon>Thermotogae</taxon>
        <taxon>Petrotogales</taxon>
        <taxon>Petrotogaceae</taxon>
        <taxon>Marinitoga</taxon>
    </lineage>
</organism>
<evidence type="ECO:0000313" key="4">
    <source>
        <dbReference type="EMBL" id="AEX85487.1"/>
    </source>
</evidence>
<feature type="domain" description="HD-GYP" evidence="3">
    <location>
        <begin position="498"/>
        <end position="693"/>
    </location>
</feature>
<feature type="coiled-coil region" evidence="1">
    <location>
        <begin position="303"/>
        <end position="337"/>
    </location>
</feature>
<proteinExistence type="predicted"/>
<name>H2J7Z6_MARPK</name>
<dbReference type="InterPro" id="IPR037522">
    <property type="entry name" value="HD_GYP_dom"/>
</dbReference>
<accession>H2J7Z6</accession>
<feature type="transmembrane region" description="Helical" evidence="2">
    <location>
        <begin position="220"/>
        <end position="242"/>
    </location>
</feature>
<dbReference type="EMBL" id="CP003257">
    <property type="protein sequence ID" value="AEX85487.1"/>
    <property type="molecule type" value="Genomic_DNA"/>
</dbReference>
<evidence type="ECO:0000256" key="1">
    <source>
        <dbReference type="SAM" id="Coils"/>
    </source>
</evidence>
<reference evidence="4 5" key="1">
    <citation type="journal article" date="2012" name="J. Bacteriol.">
        <title>Complete Genome Sequence of the Thermophilic, Piezophilic, Heterotrophic Bacterium Marinitoga piezophila KA3.</title>
        <authorList>
            <person name="Lucas S."/>
            <person name="Han J."/>
            <person name="Lapidus A."/>
            <person name="Cheng J.F."/>
            <person name="Goodwin L.A."/>
            <person name="Pitluck S."/>
            <person name="Peters L."/>
            <person name="Mikhailova N."/>
            <person name="Teshima H."/>
            <person name="Detter J.C."/>
            <person name="Han C."/>
            <person name="Tapia R."/>
            <person name="Land M."/>
            <person name="Hauser L."/>
            <person name="Kyrpides N.C."/>
            <person name="Ivanova N."/>
            <person name="Pagani I."/>
            <person name="Vannier P."/>
            <person name="Oger P."/>
            <person name="Bartlett D.H."/>
            <person name="Noll K.M."/>
            <person name="Woyke T."/>
            <person name="Jebbar M."/>
        </authorList>
    </citation>
    <scope>NUCLEOTIDE SEQUENCE [LARGE SCALE GENOMIC DNA]</scope>
    <source>
        <strain evidence="5">DSM 14283 / JCM 11233 / KA3</strain>
    </source>
</reference>
<keyword evidence="2" id="KW-1133">Transmembrane helix</keyword>
<keyword evidence="1" id="KW-0175">Coiled coil</keyword>
<dbReference type="STRING" id="443254.Marpi_1075"/>
<dbReference type="InterPro" id="IPR029016">
    <property type="entry name" value="GAF-like_dom_sf"/>
</dbReference>
<keyword evidence="5" id="KW-1185">Reference proteome</keyword>
<dbReference type="eggNOG" id="COG2203">
    <property type="taxonomic scope" value="Bacteria"/>
</dbReference>
<evidence type="ECO:0000313" key="5">
    <source>
        <dbReference type="Proteomes" id="UP000007161"/>
    </source>
</evidence>
<keyword evidence="2" id="KW-0472">Membrane</keyword>
<dbReference type="Gene3D" id="1.10.3210.10">
    <property type="entry name" value="Hypothetical protein af1432"/>
    <property type="match status" value="1"/>
</dbReference>
<dbReference type="AlphaFoldDB" id="H2J7Z6"/>
<protein>
    <submittedName>
        <fullName evidence="4">Putative domain HDIG-containing protein</fullName>
    </submittedName>
</protein>
<dbReference type="PANTHER" id="PTHR43155">
    <property type="entry name" value="CYCLIC DI-GMP PHOSPHODIESTERASE PA4108-RELATED"/>
    <property type="match status" value="1"/>
</dbReference>
<feature type="transmembrane region" description="Helical" evidence="2">
    <location>
        <begin position="20"/>
        <end position="43"/>
    </location>
</feature>
<evidence type="ECO:0000259" key="3">
    <source>
        <dbReference type="PROSITE" id="PS51832"/>
    </source>
</evidence>
<dbReference type="InterPro" id="IPR003607">
    <property type="entry name" value="HD/PDEase_dom"/>
</dbReference>
<dbReference type="Pfam" id="PF13487">
    <property type="entry name" value="HD_5"/>
    <property type="match status" value="1"/>
</dbReference>
<dbReference type="OrthoDB" id="9804747at2"/>
<gene>
    <name evidence="4" type="ordered locus">Marpi_1075</name>
</gene>
<dbReference type="SUPFAM" id="SSF109604">
    <property type="entry name" value="HD-domain/PDEase-like"/>
    <property type="match status" value="1"/>
</dbReference>
<evidence type="ECO:0000256" key="2">
    <source>
        <dbReference type="SAM" id="Phobius"/>
    </source>
</evidence>
<dbReference type="InterPro" id="IPR006675">
    <property type="entry name" value="HDIG_dom"/>
</dbReference>
<dbReference type="CDD" id="cd00077">
    <property type="entry name" value="HDc"/>
    <property type="match status" value="1"/>
</dbReference>
<dbReference type="eggNOG" id="COG2206">
    <property type="taxonomic scope" value="Bacteria"/>
</dbReference>
<reference evidence="5" key="2">
    <citation type="submission" date="2012-01" db="EMBL/GenBank/DDBJ databases">
        <title>Complete sequence of chromosome of Marinitoga piezophila KA3.</title>
        <authorList>
            <person name="Lucas S."/>
            <person name="Han J."/>
            <person name="Lapidus A."/>
            <person name="Cheng J.-F."/>
            <person name="Goodwin L."/>
            <person name="Pitluck S."/>
            <person name="Peters L."/>
            <person name="Mikhailova N."/>
            <person name="Teshima H."/>
            <person name="Detter J.C."/>
            <person name="Han C."/>
            <person name="Tapia R."/>
            <person name="Land M."/>
            <person name="Hauser L."/>
            <person name="Kyrpides N."/>
            <person name="Ivanova N."/>
            <person name="Pagani I."/>
            <person name="Jebbar M."/>
            <person name="Vannier P."/>
            <person name="Oger P."/>
            <person name="Cario A."/>
            <person name="Bartlett D."/>
            <person name="Noll K.M."/>
            <person name="Woyke T."/>
        </authorList>
    </citation>
    <scope>NUCLEOTIDE SEQUENCE [LARGE SCALE GENOMIC DNA]</scope>
    <source>
        <strain evidence="5">DSM 14283 / JCM 11233 / KA3</strain>
    </source>
</reference>
<dbReference type="PROSITE" id="PS51832">
    <property type="entry name" value="HD_GYP"/>
    <property type="match status" value="1"/>
</dbReference>
<dbReference type="SUPFAM" id="SSF55781">
    <property type="entry name" value="GAF domain-like"/>
    <property type="match status" value="1"/>
</dbReference>
<dbReference type="RefSeq" id="WP_014296559.1">
    <property type="nucleotide sequence ID" value="NC_016751.1"/>
</dbReference>
<keyword evidence="2" id="KW-0812">Transmembrane</keyword>
<dbReference type="SMART" id="SM00471">
    <property type="entry name" value="HDc"/>
    <property type="match status" value="1"/>
</dbReference>
<sequence length="694" mass="81401">MENNKIKLEQWFRRNTRKKLIAATTAIYLIMAIFFALNTYFYMNNEVEIQYNRILKIIDTQKKRIITNMEVIANVYSLSVDAEKILKNVVNSNSVISCIGDYKPSLKTFTFVYPEKAGFQQFDIDKHIDELKKTEFKVIVDNENICYLFPYFYDFYGESRFFEGILVVKLDVKAVIDELKVFLAKNEKISLTKENKPFAIFKTFELYGRKVYLIIDYSKYIYNFFLVTLLSMIVVVLISIIMRKLEIKHLNNQIINPIESLTEHMRNELLEEFDQNFEIEEFESLKNSFNSLIKRIYAHKLELEGYLQETTAMNEELSDLNKRLETYFEKLEELITVIARLSLSDMDEKVFFDKLLESAIKIVPEADYGSIFLFNKDKNIWKVISAIGHDEKRLKHVVFDNKTFIYAKQVSVVENIVEKNKGLLDDTKLQELADATKPISKSLLAPLKINNYVIGQIALDISVKNGRKTFSNESMRLVEALSHLASAFVRLKQISKEEGRFHKNVVLTLVKALEYYDKYTKGHSERVAYYATEFAEYLKLDKDMIRKVYWSSLLHDIGKFFIPQTVLNKETRLTDEEYEIVKTHSTKSYELLKQSGYMDEYAIIAKYHHERWDGRGYPEGLKGEEIPFISRIISLADSFDAMTTDRPYKKALSFEESIKEIEKNAGTQFDPDLAIKFVAFLKEESWRKNYNDKK</sequence>
<dbReference type="Gene3D" id="3.30.450.40">
    <property type="match status" value="1"/>
</dbReference>
<dbReference type="NCBIfam" id="TIGR00277">
    <property type="entry name" value="HDIG"/>
    <property type="match status" value="1"/>
</dbReference>
<dbReference type="PANTHER" id="PTHR43155:SF8">
    <property type="entry name" value="METAL DEPENDENT PHOSPHOHYDROLASE"/>
    <property type="match status" value="1"/>
</dbReference>
<dbReference type="Proteomes" id="UP000007161">
    <property type="component" value="Chromosome"/>
</dbReference>